<evidence type="ECO:0000256" key="1">
    <source>
        <dbReference type="SAM" id="MobiDB-lite"/>
    </source>
</evidence>
<protein>
    <recommendedName>
        <fullName evidence="4">Elongin-A</fullName>
    </recommendedName>
</protein>
<dbReference type="STRING" id="1754191.A0A1Y1VHY1"/>
<evidence type="ECO:0000313" key="3">
    <source>
        <dbReference type="Proteomes" id="UP000193719"/>
    </source>
</evidence>
<feature type="compositionally biased region" description="Polar residues" evidence="1">
    <location>
        <begin position="224"/>
        <end position="242"/>
    </location>
</feature>
<feature type="compositionally biased region" description="Basic and acidic residues" evidence="1">
    <location>
        <begin position="254"/>
        <end position="265"/>
    </location>
</feature>
<comment type="caution">
    <text evidence="2">The sequence shown here is derived from an EMBL/GenBank/DDBJ whole genome shotgun (WGS) entry which is preliminary data.</text>
</comment>
<feature type="compositionally biased region" description="Low complexity" evidence="1">
    <location>
        <begin position="193"/>
        <end position="219"/>
    </location>
</feature>
<dbReference type="InterPro" id="IPR051870">
    <property type="entry name" value="Elongin-A_domain"/>
</dbReference>
<evidence type="ECO:0000313" key="2">
    <source>
        <dbReference type="EMBL" id="ORX55994.1"/>
    </source>
</evidence>
<dbReference type="AlphaFoldDB" id="A0A1Y1VHY1"/>
<dbReference type="PANTHER" id="PTHR15141">
    <property type="entry name" value="TRANSCRIPTION ELONGATION FACTOR B POLYPEPTIDE 3"/>
    <property type="match status" value="1"/>
</dbReference>
<dbReference type="GO" id="GO:0006368">
    <property type="term" value="P:transcription elongation by RNA polymerase II"/>
    <property type="evidence" value="ECO:0007669"/>
    <property type="project" value="InterPro"/>
</dbReference>
<dbReference type="Proteomes" id="UP000193719">
    <property type="component" value="Unassembled WGS sequence"/>
</dbReference>
<dbReference type="GO" id="GO:0070449">
    <property type="term" value="C:elongin complex"/>
    <property type="evidence" value="ECO:0007669"/>
    <property type="project" value="InterPro"/>
</dbReference>
<dbReference type="OrthoDB" id="2149829at2759"/>
<keyword evidence="3" id="KW-1185">Reference proteome</keyword>
<feature type="compositionally biased region" description="Low complexity" evidence="1">
    <location>
        <begin position="266"/>
        <end position="280"/>
    </location>
</feature>
<proteinExistence type="predicted"/>
<accession>A0A1Y1VHY1</accession>
<dbReference type="Pfam" id="PF06881">
    <property type="entry name" value="Elongin_A"/>
    <property type="match status" value="1"/>
</dbReference>
<dbReference type="InterPro" id="IPR010684">
    <property type="entry name" value="RNA_pol_II_trans_fac_SIII_A"/>
</dbReference>
<evidence type="ECO:0008006" key="4">
    <source>
        <dbReference type="Google" id="ProtNLM"/>
    </source>
</evidence>
<dbReference type="Gene3D" id="6.10.250.3180">
    <property type="match status" value="1"/>
</dbReference>
<name>A0A1Y1VHY1_9FUNG</name>
<reference evidence="2 3" key="1">
    <citation type="submission" date="2016-08" db="EMBL/GenBank/DDBJ databases">
        <title>Genomes of anaerobic fungi encode conserved fungal cellulosomes for biomass hydrolysis.</title>
        <authorList>
            <consortium name="DOE Joint Genome Institute"/>
            <person name="Haitjema C.H."/>
            <person name="Gilmore S.P."/>
            <person name="Henske J.K."/>
            <person name="Solomon K.V."/>
            <person name="De Groot R."/>
            <person name="Kuo A."/>
            <person name="Mondo S.J."/>
            <person name="Salamov A.A."/>
            <person name="Labutti K."/>
            <person name="Zhao Z."/>
            <person name="Chiniquy J."/>
            <person name="Barry K."/>
            <person name="Brewer H.M."/>
            <person name="Purvine S.O."/>
            <person name="Wright A.T."/>
            <person name="Boxma B."/>
            <person name="Van Alen T."/>
            <person name="Hackstein J.H."/>
            <person name="Baker S.E."/>
            <person name="Grigoriev I.V."/>
            <person name="O'Malley M.A."/>
        </authorList>
    </citation>
    <scope>NUCLEOTIDE SEQUENCE [LARGE SCALE GENOMIC DNA]</scope>
    <source>
        <strain evidence="3">finn</strain>
    </source>
</reference>
<reference evidence="2 3" key="2">
    <citation type="submission" date="2016-08" db="EMBL/GenBank/DDBJ databases">
        <title>Pervasive Adenine N6-methylation of Active Genes in Fungi.</title>
        <authorList>
            <consortium name="DOE Joint Genome Institute"/>
            <person name="Mondo S.J."/>
            <person name="Dannebaum R.O."/>
            <person name="Kuo R.C."/>
            <person name="Labutti K."/>
            <person name="Haridas S."/>
            <person name="Kuo A."/>
            <person name="Salamov A."/>
            <person name="Ahrendt S.R."/>
            <person name="Lipzen A."/>
            <person name="Sullivan W."/>
            <person name="Andreopoulos W.B."/>
            <person name="Clum A."/>
            <person name="Lindquist E."/>
            <person name="Daum C."/>
            <person name="Ramamoorthy G.K."/>
            <person name="Gryganskyi A."/>
            <person name="Culley D."/>
            <person name="Magnuson J.K."/>
            <person name="James T.Y."/>
            <person name="O'Malley M.A."/>
            <person name="Stajich J.E."/>
            <person name="Spatafora J.W."/>
            <person name="Visel A."/>
            <person name="Grigoriev I.V."/>
        </authorList>
    </citation>
    <scope>NUCLEOTIDE SEQUENCE [LARGE SCALE GENOMIC DNA]</scope>
    <source>
        <strain evidence="3">finn</strain>
    </source>
</reference>
<organism evidence="2 3">
    <name type="scientific">Piromyces finnis</name>
    <dbReference type="NCBI Taxonomy" id="1754191"/>
    <lineage>
        <taxon>Eukaryota</taxon>
        <taxon>Fungi</taxon>
        <taxon>Fungi incertae sedis</taxon>
        <taxon>Chytridiomycota</taxon>
        <taxon>Chytridiomycota incertae sedis</taxon>
        <taxon>Neocallimastigomycetes</taxon>
        <taxon>Neocallimastigales</taxon>
        <taxon>Neocallimastigaceae</taxon>
        <taxon>Piromyces</taxon>
    </lineage>
</organism>
<feature type="region of interest" description="Disordered" evidence="1">
    <location>
        <begin position="122"/>
        <end position="280"/>
    </location>
</feature>
<dbReference type="PANTHER" id="PTHR15141:SF76">
    <property type="entry name" value="TRANSCRIPTION ELONGATION FACTOR B POLYPEPTIDE 3"/>
    <property type="match status" value="1"/>
</dbReference>
<gene>
    <name evidence="2" type="ORF">BCR36DRAFT_346476</name>
</gene>
<feature type="compositionally biased region" description="Low complexity" evidence="1">
    <location>
        <begin position="146"/>
        <end position="160"/>
    </location>
</feature>
<sequence length="280" mass="32613">MSLFTKKKVQSLYRLCLRKLENNPNLIIKPLNEKVPYYLVESVVKRCTPEQLLKLEKFNESYREDTQELWKFHCKGKFTDIRNECEEGKLDDVEDWRDLYWKRQQTENARLERIKEKMKSSYNKLEKTKQRKSIKLNENLRPKMRSFSSPSYSSNSSGSSLKVKRNASLMQRARAAAKRSSMKFDFPPIQNHSVSSSSERVRSRSPPNSTVSVSASSSARHGKSLNSLKSRFNSKTASSSDYLQKRKQQQESLSDNKRQRTEKKVSSSSWDASSSFFSNF</sequence>
<dbReference type="EMBL" id="MCFH01000008">
    <property type="protein sequence ID" value="ORX55994.1"/>
    <property type="molecule type" value="Genomic_DNA"/>
</dbReference>